<accession>A0AAW8M740</accession>
<organism evidence="1 2">
    <name type="scientific">Pseudomonas brassicacearum</name>
    <dbReference type="NCBI Taxonomy" id="930166"/>
    <lineage>
        <taxon>Bacteria</taxon>
        <taxon>Pseudomonadati</taxon>
        <taxon>Pseudomonadota</taxon>
        <taxon>Gammaproteobacteria</taxon>
        <taxon>Pseudomonadales</taxon>
        <taxon>Pseudomonadaceae</taxon>
        <taxon>Pseudomonas</taxon>
    </lineage>
</organism>
<protein>
    <recommendedName>
        <fullName evidence="3">Guanylate cyclase domain-containing protein</fullName>
    </recommendedName>
</protein>
<dbReference type="EMBL" id="JAVDVC010000002">
    <property type="protein sequence ID" value="MDR6957254.1"/>
    <property type="molecule type" value="Genomic_DNA"/>
</dbReference>
<dbReference type="RefSeq" id="WP_310357572.1">
    <property type="nucleotide sequence ID" value="NZ_JAVDVC010000002.1"/>
</dbReference>
<name>A0AAW8M740_9PSED</name>
<dbReference type="AlphaFoldDB" id="A0AAW8M740"/>
<comment type="caution">
    <text evidence="1">The sequence shown here is derived from an EMBL/GenBank/DDBJ whole genome shotgun (WGS) entry which is preliminary data.</text>
</comment>
<gene>
    <name evidence="1" type="ORF">J2W43_001230</name>
</gene>
<evidence type="ECO:0000313" key="2">
    <source>
        <dbReference type="Proteomes" id="UP001252613"/>
    </source>
</evidence>
<evidence type="ECO:0000313" key="1">
    <source>
        <dbReference type="EMBL" id="MDR6957254.1"/>
    </source>
</evidence>
<reference evidence="1" key="1">
    <citation type="submission" date="2023-07" db="EMBL/GenBank/DDBJ databases">
        <title>Sorghum-associated microbial communities from plants grown in Nebraska, USA.</title>
        <authorList>
            <person name="Schachtman D."/>
        </authorList>
    </citation>
    <scope>NUCLEOTIDE SEQUENCE</scope>
    <source>
        <strain evidence="1">3432</strain>
    </source>
</reference>
<proteinExistence type="predicted"/>
<sequence>MENLNKSILEPINYEVRLVCFFDILGWKSHIDKAGTDPTQLTRLAFLPRILSSGFVKSLSTGSNNKVTSFSDCAVLSIPYDENEVAKFVQGLCSIFVGGAINGFFVRAGVTVGNLYHDDQLVFGPALNKAYFLESTGKYPRIILDRDIEEFQHLSGVNVRDEEGTLFIDPFSISTFRKSCENTVYPLPEKMDGMALYVATEELVRREMEGASSEHVKNKFEWLYKRMRHELKHNLFK</sequence>
<evidence type="ECO:0008006" key="3">
    <source>
        <dbReference type="Google" id="ProtNLM"/>
    </source>
</evidence>
<dbReference type="Proteomes" id="UP001252613">
    <property type="component" value="Unassembled WGS sequence"/>
</dbReference>